<dbReference type="Pfam" id="PF00628">
    <property type="entry name" value="PHD"/>
    <property type="match status" value="1"/>
</dbReference>
<sequence>YYHRRCLTTKQLKSYSSRWYCPSCLCRGCLTDRDDDKIVLCDGCDQAYHIYCMKPPRTSIPRGKWFCRKCDAGIQAIRRAKKAYENFENKQRKKVVQNGECRTPDKKPNENGEEDADKGRGGMDMLLIAANTLNDEEKLAGVEMDS</sequence>
<evidence type="ECO:0000256" key="2">
    <source>
        <dbReference type="ARBA" id="ARBA00022771"/>
    </source>
</evidence>
<dbReference type="Proteomes" id="UP000030711">
    <property type="component" value="Unassembled WGS sequence"/>
</dbReference>
<evidence type="ECO:0000256" key="1">
    <source>
        <dbReference type="ARBA" id="ARBA00022723"/>
    </source>
</evidence>
<dbReference type="PANTHER" id="PTHR47162">
    <property type="entry name" value="OS02G0192300 PROTEIN"/>
    <property type="match status" value="1"/>
</dbReference>
<keyword evidence="3" id="KW-0862">Zinc</keyword>
<feature type="non-terminal residue" evidence="7">
    <location>
        <position position="1"/>
    </location>
</feature>
<evidence type="ECO:0000259" key="6">
    <source>
        <dbReference type="PROSITE" id="PS50016"/>
    </source>
</evidence>
<reference evidence="7 8" key="1">
    <citation type="journal article" date="2014" name="Nature">
        <title>The genome of Eucalyptus grandis.</title>
        <authorList>
            <person name="Myburg A.A."/>
            <person name="Grattapaglia D."/>
            <person name="Tuskan G.A."/>
            <person name="Hellsten U."/>
            <person name="Hayes R.D."/>
            <person name="Grimwood J."/>
            <person name="Jenkins J."/>
            <person name="Lindquist E."/>
            <person name="Tice H."/>
            <person name="Bauer D."/>
            <person name="Goodstein D.M."/>
            <person name="Dubchak I."/>
            <person name="Poliakov A."/>
            <person name="Mizrachi E."/>
            <person name="Kullan A.R."/>
            <person name="Hussey S.G."/>
            <person name="Pinard D."/>
            <person name="van der Merwe K."/>
            <person name="Singh P."/>
            <person name="van Jaarsveld I."/>
            <person name="Silva-Junior O.B."/>
            <person name="Togawa R.C."/>
            <person name="Pappas M.R."/>
            <person name="Faria D.A."/>
            <person name="Sansaloni C.P."/>
            <person name="Petroli C.D."/>
            <person name="Yang X."/>
            <person name="Ranjan P."/>
            <person name="Tschaplinski T.J."/>
            <person name="Ye C.Y."/>
            <person name="Li T."/>
            <person name="Sterck L."/>
            <person name="Vanneste K."/>
            <person name="Murat F."/>
            <person name="Soler M."/>
            <person name="Clemente H.S."/>
            <person name="Saidi N."/>
            <person name="Cassan-Wang H."/>
            <person name="Dunand C."/>
            <person name="Hefer C.A."/>
            <person name="Bornberg-Bauer E."/>
            <person name="Kersting A.R."/>
            <person name="Vining K."/>
            <person name="Amarasinghe V."/>
            <person name="Ranik M."/>
            <person name="Naithani S."/>
            <person name="Elser J."/>
            <person name="Boyd A.E."/>
            <person name="Liston A."/>
            <person name="Spatafora J.W."/>
            <person name="Dharmwardhana P."/>
            <person name="Raja R."/>
            <person name="Sullivan C."/>
            <person name="Romanel E."/>
            <person name="Alves-Ferreira M."/>
            <person name="Kulheim C."/>
            <person name="Foley W."/>
            <person name="Carocha V."/>
            <person name="Paiva J."/>
            <person name="Kudrna D."/>
            <person name="Brommonschenkel S.H."/>
            <person name="Pasquali G."/>
            <person name="Byrne M."/>
            <person name="Rigault P."/>
            <person name="Tibbits J."/>
            <person name="Spokevicius A."/>
            <person name="Jones R.C."/>
            <person name="Steane D.A."/>
            <person name="Vaillancourt R.E."/>
            <person name="Potts B.M."/>
            <person name="Joubert F."/>
            <person name="Barry K."/>
            <person name="Pappas G.J."/>
            <person name="Strauss S.H."/>
            <person name="Jaiswal P."/>
            <person name="Grima-Pettenati J."/>
            <person name="Salse J."/>
            <person name="Van de Peer Y."/>
            <person name="Rokhsar D.S."/>
            <person name="Schmutz J."/>
        </authorList>
    </citation>
    <scope>NUCLEOTIDE SEQUENCE [LARGE SCALE GENOMIC DNA]</scope>
    <source>
        <strain evidence="8">cv. BRASUZ1</strain>
        <tissue evidence="7">Leaf extractions</tissue>
    </source>
</reference>
<dbReference type="InterPro" id="IPR019787">
    <property type="entry name" value="Znf_PHD-finger"/>
</dbReference>
<proteinExistence type="predicted"/>
<evidence type="ECO:0000256" key="3">
    <source>
        <dbReference type="ARBA" id="ARBA00022833"/>
    </source>
</evidence>
<dbReference type="SMART" id="SM00249">
    <property type="entry name" value="PHD"/>
    <property type="match status" value="1"/>
</dbReference>
<organism evidence="7 8">
    <name type="scientific">Eucalyptus grandis</name>
    <name type="common">Flooded gum</name>
    <dbReference type="NCBI Taxonomy" id="71139"/>
    <lineage>
        <taxon>Eukaryota</taxon>
        <taxon>Viridiplantae</taxon>
        <taxon>Streptophyta</taxon>
        <taxon>Embryophyta</taxon>
        <taxon>Tracheophyta</taxon>
        <taxon>Spermatophyta</taxon>
        <taxon>Magnoliopsida</taxon>
        <taxon>eudicotyledons</taxon>
        <taxon>Gunneridae</taxon>
        <taxon>Pentapetalae</taxon>
        <taxon>rosids</taxon>
        <taxon>malvids</taxon>
        <taxon>Myrtales</taxon>
        <taxon>Myrtaceae</taxon>
        <taxon>Myrtoideae</taxon>
        <taxon>Eucalypteae</taxon>
        <taxon>Eucalyptus</taxon>
    </lineage>
</organism>
<keyword evidence="2 4" id="KW-0863">Zinc-finger</keyword>
<name>A0AAD9WGA6_EUCGR</name>
<protein>
    <recommendedName>
        <fullName evidence="6">PHD-type domain-containing protein</fullName>
    </recommendedName>
</protein>
<accession>A0AAD9WGA6</accession>
<dbReference type="PANTHER" id="PTHR47162:SF9">
    <property type="entry name" value="PHD FINGER PROTEIN EHD3-LIKE"/>
    <property type="match status" value="1"/>
</dbReference>
<dbReference type="Gene3D" id="3.30.40.10">
    <property type="entry name" value="Zinc/RING finger domain, C3HC4 (zinc finger)"/>
    <property type="match status" value="1"/>
</dbReference>
<evidence type="ECO:0000313" key="7">
    <source>
        <dbReference type="EMBL" id="KAK2630901.1"/>
    </source>
</evidence>
<dbReference type="InterPro" id="IPR013083">
    <property type="entry name" value="Znf_RING/FYVE/PHD"/>
</dbReference>
<dbReference type="EMBL" id="MU853039">
    <property type="protein sequence ID" value="KAK2630901.1"/>
    <property type="molecule type" value="Genomic_DNA"/>
</dbReference>
<comment type="caution">
    <text evidence="7">The sequence shown here is derived from an EMBL/GenBank/DDBJ whole genome shotgun (WGS) entry which is preliminary data.</text>
</comment>
<dbReference type="SUPFAM" id="SSF57903">
    <property type="entry name" value="FYVE/PHD zinc finger"/>
    <property type="match status" value="1"/>
</dbReference>
<evidence type="ECO:0000313" key="8">
    <source>
        <dbReference type="Proteomes" id="UP000030711"/>
    </source>
</evidence>
<dbReference type="InterPro" id="IPR001965">
    <property type="entry name" value="Znf_PHD"/>
</dbReference>
<evidence type="ECO:0000256" key="4">
    <source>
        <dbReference type="PROSITE-ProRule" id="PRU00146"/>
    </source>
</evidence>
<dbReference type="InterPro" id="IPR011011">
    <property type="entry name" value="Znf_FYVE_PHD"/>
</dbReference>
<dbReference type="PROSITE" id="PS50016">
    <property type="entry name" value="ZF_PHD_2"/>
    <property type="match status" value="1"/>
</dbReference>
<keyword evidence="8" id="KW-1185">Reference proteome</keyword>
<dbReference type="InterPro" id="IPR019786">
    <property type="entry name" value="Zinc_finger_PHD-type_CS"/>
</dbReference>
<feature type="region of interest" description="Disordered" evidence="5">
    <location>
        <begin position="95"/>
        <end position="121"/>
    </location>
</feature>
<feature type="domain" description="PHD-type" evidence="6">
    <location>
        <begin position="23"/>
        <end position="73"/>
    </location>
</feature>
<keyword evidence="1" id="KW-0479">Metal-binding</keyword>
<dbReference type="GO" id="GO:0008270">
    <property type="term" value="F:zinc ion binding"/>
    <property type="evidence" value="ECO:0007669"/>
    <property type="project" value="UniProtKB-KW"/>
</dbReference>
<dbReference type="AlphaFoldDB" id="A0AAD9WGA6"/>
<evidence type="ECO:0000256" key="5">
    <source>
        <dbReference type="SAM" id="MobiDB-lite"/>
    </source>
</evidence>
<gene>
    <name evidence="7" type="ORF">EUGRSUZ_L03758</name>
</gene>
<dbReference type="PROSITE" id="PS01359">
    <property type="entry name" value="ZF_PHD_1"/>
    <property type="match status" value="1"/>
</dbReference>